<dbReference type="AlphaFoldDB" id="A0A2G2UZZ8"/>
<keyword evidence="2" id="KW-0812">Transmembrane</keyword>
<dbReference type="PANTHER" id="PTHR35694:SF1">
    <property type="entry name" value="DENEDDYLASE"/>
    <property type="match status" value="1"/>
</dbReference>
<organism evidence="3">
    <name type="scientific">Capsicum baccatum</name>
    <name type="common">Peruvian pepper</name>
    <dbReference type="NCBI Taxonomy" id="33114"/>
    <lineage>
        <taxon>Eukaryota</taxon>
        <taxon>Viridiplantae</taxon>
        <taxon>Streptophyta</taxon>
        <taxon>Embryophyta</taxon>
        <taxon>Tracheophyta</taxon>
        <taxon>Spermatophyta</taxon>
        <taxon>Magnoliopsida</taxon>
        <taxon>eudicotyledons</taxon>
        <taxon>Gunneridae</taxon>
        <taxon>Pentapetalae</taxon>
        <taxon>asterids</taxon>
        <taxon>lamiids</taxon>
        <taxon>Solanales</taxon>
        <taxon>Solanaceae</taxon>
        <taxon>Solanoideae</taxon>
        <taxon>Capsiceae</taxon>
        <taxon>Capsicum</taxon>
    </lineage>
</organism>
<feature type="region of interest" description="Disordered" evidence="1">
    <location>
        <begin position="210"/>
        <end position="233"/>
    </location>
</feature>
<evidence type="ECO:0000313" key="3">
    <source>
        <dbReference type="EMBL" id="PHT26316.1"/>
    </source>
</evidence>
<feature type="transmembrane region" description="Helical" evidence="2">
    <location>
        <begin position="6"/>
        <end position="26"/>
    </location>
</feature>
<keyword evidence="2" id="KW-1133">Transmembrane helix</keyword>
<dbReference type="STRING" id="33114.A0A2G2UZZ8"/>
<sequence length="233" mass="26890">MHSLLFGAICHIISLTLGLPLCALYWKITYYYFSFWRYTPRNDDVDEETGNDYDLEDPSLAEIVMDQVGLTDILDMYYEDVYIVSLIDILDMYYEDMYTLPYKELTSTVVAKSFKRSISVSKAISMALASGVFLVAIRILGQCYLPHFPIEKYPVNSSDMITIQHQSMESCELEDYCVSVVRRIKEFYRWPGDIGELPMYLKQAMYSKDSDLNSSSTQSEGIEDELNKDLTSK</sequence>
<dbReference type="OrthoDB" id="1787144at2759"/>
<reference evidence="3" key="1">
    <citation type="journal article" date="2017" name="Genome Biol.">
        <title>New reference genome sequences of hot pepper reveal the massive evolution of plant disease-resistance genes by retroduplication.</title>
        <authorList>
            <person name="Kim S."/>
            <person name="Park J."/>
            <person name="Yeom S.I."/>
            <person name="Kim Y.M."/>
            <person name="Seo E."/>
            <person name="Kim K.T."/>
            <person name="Kim M.S."/>
            <person name="Lee J.M."/>
            <person name="Cheong K."/>
            <person name="Shin H.S."/>
            <person name="Kim S.B."/>
            <person name="Han K."/>
            <person name="Lee J."/>
            <person name="Park M."/>
            <person name="Lee H.A."/>
            <person name="Lee H.Y."/>
            <person name="Lee Y."/>
            <person name="Oh S."/>
            <person name="Lee J.H."/>
            <person name="Choi E."/>
            <person name="Choi E."/>
            <person name="Lee S.E."/>
            <person name="Jeon J."/>
            <person name="Kim H."/>
            <person name="Choi G."/>
            <person name="Song H."/>
            <person name="Lee J."/>
            <person name="Lee S.C."/>
            <person name="Kwon J.K."/>
            <person name="Lee H.Y."/>
            <person name="Koo N."/>
            <person name="Hong Y."/>
            <person name="Kim R.W."/>
            <person name="Kang W.H."/>
            <person name="Huh J.H."/>
            <person name="Kang B.C."/>
            <person name="Yang T.J."/>
            <person name="Lee Y.H."/>
            <person name="Bennetzen J.L."/>
            <person name="Choi D."/>
        </authorList>
    </citation>
    <scope>NUCLEOTIDE SEQUENCE [LARGE SCALE GENOMIC DNA]</scope>
    <source>
        <strain evidence="3">PBC81</strain>
        <tissue evidence="3">Leaf</tissue>
    </source>
</reference>
<dbReference type="PANTHER" id="PTHR35694">
    <property type="entry name" value="DENEDDYLASE"/>
    <property type="match status" value="1"/>
</dbReference>
<accession>A0A2G2UZZ8</accession>
<reference evidence="3" key="2">
    <citation type="journal article" date="2017" name="J. Anim. Genet.">
        <title>Multiple reference genome sequences of hot pepper reveal the massive evolution of plant disease resistance genes by retroduplication.</title>
        <authorList>
            <person name="Kim S."/>
            <person name="Park J."/>
            <person name="Yeom S.-I."/>
            <person name="Kim Y.-M."/>
            <person name="Seo E."/>
            <person name="Kim K.-T."/>
            <person name="Kim M.-S."/>
            <person name="Lee J.M."/>
            <person name="Cheong K."/>
            <person name="Shin H.-S."/>
            <person name="Kim S.-B."/>
            <person name="Han K."/>
            <person name="Lee J."/>
            <person name="Park M."/>
            <person name="Lee H.-A."/>
            <person name="Lee H.-Y."/>
            <person name="Lee Y."/>
            <person name="Oh S."/>
            <person name="Lee J.H."/>
            <person name="Choi E."/>
            <person name="Choi E."/>
            <person name="Lee S.E."/>
            <person name="Jeon J."/>
            <person name="Kim H."/>
            <person name="Choi G."/>
            <person name="Song H."/>
            <person name="Lee J."/>
            <person name="Lee S.-C."/>
            <person name="Kwon J.-K."/>
            <person name="Lee H.-Y."/>
            <person name="Koo N."/>
            <person name="Hong Y."/>
            <person name="Kim R.W."/>
            <person name="Kang W.-H."/>
            <person name="Huh J.H."/>
            <person name="Kang B.-C."/>
            <person name="Yang T.-J."/>
            <person name="Lee Y.-H."/>
            <person name="Bennetzen J.L."/>
            <person name="Choi D."/>
        </authorList>
    </citation>
    <scope>NUCLEOTIDE SEQUENCE [LARGE SCALE GENOMIC DNA]</scope>
    <source>
        <strain evidence="3">cv. PBC81</strain>
    </source>
</reference>
<gene>
    <name evidence="3" type="ORF">CQW23_34070</name>
</gene>
<name>A0A2G2UZZ8_CAPBA</name>
<evidence type="ECO:0000256" key="2">
    <source>
        <dbReference type="SAM" id="Phobius"/>
    </source>
</evidence>
<evidence type="ECO:0000256" key="1">
    <source>
        <dbReference type="SAM" id="MobiDB-lite"/>
    </source>
</evidence>
<keyword evidence="2" id="KW-0472">Membrane</keyword>
<dbReference type="EMBL" id="MLFT02000876">
    <property type="protein sequence ID" value="PHT26316.1"/>
    <property type="molecule type" value="Genomic_DNA"/>
</dbReference>
<protein>
    <submittedName>
        <fullName evidence="3">Uncharacterized protein</fullName>
    </submittedName>
</protein>
<proteinExistence type="predicted"/>
<feature type="transmembrane region" description="Helical" evidence="2">
    <location>
        <begin position="123"/>
        <end position="141"/>
    </location>
</feature>
<comment type="caution">
    <text evidence="3">The sequence shown here is derived from an EMBL/GenBank/DDBJ whole genome shotgun (WGS) entry which is preliminary data.</text>
</comment>